<dbReference type="AlphaFoldDB" id="A0A094YQ97"/>
<keyword evidence="2" id="KW-1185">Reference proteome</keyword>
<gene>
    <name evidence="1" type="ORF">AtDm6_1999</name>
</gene>
<name>A0A094YQ97_9PROT</name>
<evidence type="ECO:0000313" key="2">
    <source>
        <dbReference type="Proteomes" id="UP000029448"/>
    </source>
</evidence>
<dbReference type="STRING" id="104102.AtDm6_1999"/>
<evidence type="ECO:0000313" key="1">
    <source>
        <dbReference type="EMBL" id="KGB22764.1"/>
    </source>
</evidence>
<dbReference type="EMBL" id="JOKM01000072">
    <property type="protein sequence ID" value="KGB22764.1"/>
    <property type="molecule type" value="Genomic_DNA"/>
</dbReference>
<dbReference type="Proteomes" id="UP000029448">
    <property type="component" value="Unassembled WGS sequence"/>
</dbReference>
<accession>A0A094YQ97</accession>
<organism evidence="1 2">
    <name type="scientific">Acetobacter tropicalis</name>
    <dbReference type="NCBI Taxonomy" id="104102"/>
    <lineage>
        <taxon>Bacteria</taxon>
        <taxon>Pseudomonadati</taxon>
        <taxon>Pseudomonadota</taxon>
        <taxon>Alphaproteobacteria</taxon>
        <taxon>Acetobacterales</taxon>
        <taxon>Acetobacteraceae</taxon>
        <taxon>Acetobacter</taxon>
    </lineage>
</organism>
<comment type="caution">
    <text evidence="1">The sequence shown here is derived from an EMBL/GenBank/DDBJ whole genome shotgun (WGS) entry which is preliminary data.</text>
</comment>
<protein>
    <submittedName>
        <fullName evidence="1">Uncharacterized protein</fullName>
    </submittedName>
</protein>
<dbReference type="PATRIC" id="fig|104102.7.peg.1975"/>
<sequence>MLVNGVMDTFPNTRRGIQWRHVSKKPHSAQLRGQHRLLTVFPLSLAASRQEEAEGTIAIG</sequence>
<proteinExistence type="predicted"/>
<reference evidence="1 2" key="1">
    <citation type="submission" date="2014-06" db="EMBL/GenBank/DDBJ databases">
        <title>Functional and comparative genomic analyses of the Drosophila gut microbiota identify candidate symbiosis factors.</title>
        <authorList>
            <person name="Newell P.D."/>
            <person name="Chaston J.M."/>
            <person name="Douglas A.E."/>
        </authorList>
    </citation>
    <scope>NUCLEOTIDE SEQUENCE [LARGE SCALE GENOMIC DNA]</scope>
    <source>
        <strain evidence="1 2">DmCS_006</strain>
    </source>
</reference>